<keyword evidence="2" id="KW-0670">Pyruvate</keyword>
<dbReference type="InterPro" id="IPR015813">
    <property type="entry name" value="Pyrv/PenolPyrv_kinase-like_dom"/>
</dbReference>
<dbReference type="PANTHER" id="PTHR46244">
    <property type="entry name" value="PHOSPHOENOLPYRUVATE-PROTEIN PHOSPHOTRANSFERASE"/>
    <property type="match status" value="1"/>
</dbReference>
<accession>A0A6G3WWV2</accession>
<dbReference type="AlphaFoldDB" id="A0A6G3WWV2"/>
<feature type="non-terminal residue" evidence="2">
    <location>
        <position position="78"/>
    </location>
</feature>
<comment type="caution">
    <text evidence="2">The sequence shown here is derived from an EMBL/GenBank/DDBJ whole genome shotgun (WGS) entry which is preliminary data.</text>
</comment>
<reference evidence="2" key="1">
    <citation type="submission" date="2020-01" db="EMBL/GenBank/DDBJ databases">
        <title>Insect and environment-associated Actinomycetes.</title>
        <authorList>
            <person name="Currrie C."/>
            <person name="Chevrette M."/>
            <person name="Carlson C."/>
            <person name="Stubbendieck R."/>
            <person name="Wendt-Pienkowski E."/>
        </authorList>
    </citation>
    <scope>NUCLEOTIDE SEQUENCE</scope>
    <source>
        <strain evidence="2">SID7499</strain>
    </source>
</reference>
<dbReference type="PANTHER" id="PTHR46244:SF3">
    <property type="entry name" value="PHOSPHOENOLPYRUVATE-PROTEIN PHOSPHOTRANSFERASE"/>
    <property type="match status" value="1"/>
</dbReference>
<dbReference type="Gene3D" id="3.20.20.60">
    <property type="entry name" value="Phosphoenolpyruvate-binding domains"/>
    <property type="match status" value="1"/>
</dbReference>
<keyword evidence="2" id="KW-0808">Transferase</keyword>
<dbReference type="InterPro" id="IPR000121">
    <property type="entry name" value="PEP_util_C"/>
</dbReference>
<evidence type="ECO:0000313" key="2">
    <source>
        <dbReference type="EMBL" id="NEE09902.1"/>
    </source>
</evidence>
<dbReference type="InterPro" id="IPR040442">
    <property type="entry name" value="Pyrv_kinase-like_dom_sf"/>
</dbReference>
<dbReference type="Pfam" id="PF02896">
    <property type="entry name" value="PEP-utilizers_C"/>
    <property type="match status" value="1"/>
</dbReference>
<dbReference type="GO" id="GO:0016772">
    <property type="term" value="F:transferase activity, transferring phosphorus-containing groups"/>
    <property type="evidence" value="ECO:0007669"/>
    <property type="project" value="InterPro"/>
</dbReference>
<feature type="non-terminal residue" evidence="2">
    <location>
        <position position="1"/>
    </location>
</feature>
<protein>
    <submittedName>
        <fullName evidence="2">Phosphoenolpyruvate--protein phosphotransferase</fullName>
    </submittedName>
</protein>
<evidence type="ECO:0000259" key="1">
    <source>
        <dbReference type="Pfam" id="PF02896"/>
    </source>
</evidence>
<sequence length="78" mass="8346">SKQAPSEEKQVAAYRAVLEAFPEGRVVVRVLDAGADKPLDFLTPADEPNPALGVRGLRSLLDHPEVLRTQLTALAKAA</sequence>
<name>A0A6G3WWV2_9ACTN</name>
<dbReference type="EMBL" id="JAAGMN010002694">
    <property type="protein sequence ID" value="NEE09902.1"/>
    <property type="molecule type" value="Genomic_DNA"/>
</dbReference>
<gene>
    <name evidence="2" type="ORF">G3M58_26060</name>
</gene>
<dbReference type="SUPFAM" id="SSF51621">
    <property type="entry name" value="Phosphoenolpyruvate/pyruvate domain"/>
    <property type="match status" value="1"/>
</dbReference>
<dbReference type="InterPro" id="IPR050499">
    <property type="entry name" value="PEP-utilizing_PTS_enzyme"/>
</dbReference>
<proteinExistence type="predicted"/>
<organism evidence="2">
    <name type="scientific">Streptomyces sp. SID7499</name>
    <dbReference type="NCBI Taxonomy" id="2706086"/>
    <lineage>
        <taxon>Bacteria</taxon>
        <taxon>Bacillati</taxon>
        <taxon>Actinomycetota</taxon>
        <taxon>Actinomycetes</taxon>
        <taxon>Kitasatosporales</taxon>
        <taxon>Streptomycetaceae</taxon>
        <taxon>Streptomyces</taxon>
    </lineage>
</organism>
<feature type="domain" description="PEP-utilising enzyme C-terminal" evidence="1">
    <location>
        <begin position="2"/>
        <end position="77"/>
    </location>
</feature>